<dbReference type="PANTHER" id="PTHR46006:SF5">
    <property type="entry name" value="DH DOMAIN-CONTAINING PROTEIN"/>
    <property type="match status" value="1"/>
</dbReference>
<comment type="subcellular location">
    <subcellularLocation>
        <location evidence="1">Cytoplasm</location>
    </subcellularLocation>
</comment>
<evidence type="ECO:0000256" key="1">
    <source>
        <dbReference type="ARBA" id="ARBA00004496"/>
    </source>
</evidence>
<evidence type="ECO:0000313" key="3">
    <source>
        <dbReference type="EMBL" id="CAD7003122.1"/>
    </source>
</evidence>
<proteinExistence type="predicted"/>
<sequence length="109" mass="12822">MSDKPKFPRHNGIREASLLVVKEKCGRYTLIREPLYLDRCVVCSEADWDDYFEVQEISSKDTFIFKAEDGVRTKQWYSELQYHAQGMGAWRKRRNALANIMINGMLSRN</sequence>
<dbReference type="InterPro" id="IPR051480">
    <property type="entry name" value="Endocytic_GEF_Adapter"/>
</dbReference>
<dbReference type="PANTHER" id="PTHR46006">
    <property type="entry name" value="RHO GUANINE NUCLEOTIDE EXCHANGE FACTOR AT 64C, ISOFORM A"/>
    <property type="match status" value="1"/>
</dbReference>
<dbReference type="Proteomes" id="UP000606786">
    <property type="component" value="Unassembled WGS sequence"/>
</dbReference>
<accession>A0A811UVB8</accession>
<dbReference type="AlphaFoldDB" id="A0A811UVB8"/>
<keyword evidence="4" id="KW-1185">Reference proteome</keyword>
<name>A0A811UVB8_CERCA</name>
<dbReference type="SUPFAM" id="SSF50729">
    <property type="entry name" value="PH domain-like"/>
    <property type="match status" value="1"/>
</dbReference>
<protein>
    <submittedName>
        <fullName evidence="3">(Mediterranean fruit fly) hypothetical protein</fullName>
    </submittedName>
</protein>
<comment type="caution">
    <text evidence="3">The sequence shown here is derived from an EMBL/GenBank/DDBJ whole genome shotgun (WGS) entry which is preliminary data.</text>
</comment>
<reference evidence="3" key="1">
    <citation type="submission" date="2020-11" db="EMBL/GenBank/DDBJ databases">
        <authorList>
            <person name="Whitehead M."/>
        </authorList>
    </citation>
    <scope>NUCLEOTIDE SEQUENCE</scope>
    <source>
        <strain evidence="3">EGII</strain>
    </source>
</reference>
<evidence type="ECO:0000256" key="2">
    <source>
        <dbReference type="ARBA" id="ARBA00022490"/>
    </source>
</evidence>
<dbReference type="GO" id="GO:0005737">
    <property type="term" value="C:cytoplasm"/>
    <property type="evidence" value="ECO:0007669"/>
    <property type="project" value="UniProtKB-SubCell"/>
</dbReference>
<gene>
    <name evidence="3" type="ORF">CCAP1982_LOCUS11584</name>
</gene>
<evidence type="ECO:0000313" key="4">
    <source>
        <dbReference type="Proteomes" id="UP000606786"/>
    </source>
</evidence>
<dbReference type="OrthoDB" id="2015333at2759"/>
<keyword evidence="2" id="KW-0963">Cytoplasm</keyword>
<dbReference type="EMBL" id="CAJHJT010000034">
    <property type="protein sequence ID" value="CAD7003122.1"/>
    <property type="molecule type" value="Genomic_DNA"/>
</dbReference>
<dbReference type="GO" id="GO:0035025">
    <property type="term" value="P:positive regulation of Rho protein signal transduction"/>
    <property type="evidence" value="ECO:0007669"/>
    <property type="project" value="TreeGrafter"/>
</dbReference>
<organism evidence="3 4">
    <name type="scientific">Ceratitis capitata</name>
    <name type="common">Mediterranean fruit fly</name>
    <name type="synonym">Tephritis capitata</name>
    <dbReference type="NCBI Taxonomy" id="7213"/>
    <lineage>
        <taxon>Eukaryota</taxon>
        <taxon>Metazoa</taxon>
        <taxon>Ecdysozoa</taxon>
        <taxon>Arthropoda</taxon>
        <taxon>Hexapoda</taxon>
        <taxon>Insecta</taxon>
        <taxon>Pterygota</taxon>
        <taxon>Neoptera</taxon>
        <taxon>Endopterygota</taxon>
        <taxon>Diptera</taxon>
        <taxon>Brachycera</taxon>
        <taxon>Muscomorpha</taxon>
        <taxon>Tephritoidea</taxon>
        <taxon>Tephritidae</taxon>
        <taxon>Ceratitis</taxon>
        <taxon>Ceratitis</taxon>
    </lineage>
</organism>